<feature type="region of interest" description="Disordered" evidence="1">
    <location>
        <begin position="1"/>
        <end position="51"/>
    </location>
</feature>
<dbReference type="AlphaFoldDB" id="A0A6M3KYS8"/>
<protein>
    <submittedName>
        <fullName evidence="2">Uncharacterized protein</fullName>
    </submittedName>
</protein>
<organism evidence="2">
    <name type="scientific">viral metagenome</name>
    <dbReference type="NCBI Taxonomy" id="1070528"/>
    <lineage>
        <taxon>unclassified sequences</taxon>
        <taxon>metagenomes</taxon>
        <taxon>organismal metagenomes</taxon>
    </lineage>
</organism>
<evidence type="ECO:0000313" key="2">
    <source>
        <dbReference type="EMBL" id="QJA86852.1"/>
    </source>
</evidence>
<gene>
    <name evidence="2" type="ORF">MM415B03112_0009</name>
</gene>
<dbReference type="EMBL" id="MT142663">
    <property type="protein sequence ID" value="QJA86852.1"/>
    <property type="molecule type" value="Genomic_DNA"/>
</dbReference>
<feature type="compositionally biased region" description="Polar residues" evidence="1">
    <location>
        <begin position="41"/>
        <end position="51"/>
    </location>
</feature>
<name>A0A6M3KYS8_9ZZZZ</name>
<sequence>MDTMMVMETGGTGQESIRRQHKTTTHTGAALKMDTEEDEYQTNSTEMGVEL</sequence>
<evidence type="ECO:0000256" key="1">
    <source>
        <dbReference type="SAM" id="MobiDB-lite"/>
    </source>
</evidence>
<accession>A0A6M3KYS8</accession>
<proteinExistence type="predicted"/>
<reference evidence="2" key="1">
    <citation type="submission" date="2020-03" db="EMBL/GenBank/DDBJ databases">
        <title>The deep terrestrial virosphere.</title>
        <authorList>
            <person name="Holmfeldt K."/>
            <person name="Nilsson E."/>
            <person name="Simone D."/>
            <person name="Lopez-Fernandez M."/>
            <person name="Wu X."/>
            <person name="de Brujin I."/>
            <person name="Lundin D."/>
            <person name="Andersson A."/>
            <person name="Bertilsson S."/>
            <person name="Dopson M."/>
        </authorList>
    </citation>
    <scope>NUCLEOTIDE SEQUENCE</scope>
    <source>
        <strain evidence="2">MM415B03112</strain>
    </source>
</reference>